<evidence type="ECO:0000256" key="1">
    <source>
        <dbReference type="SAM" id="MobiDB-lite"/>
    </source>
</evidence>
<dbReference type="Proteomes" id="UP001595724">
    <property type="component" value="Unassembled WGS sequence"/>
</dbReference>
<proteinExistence type="predicted"/>
<feature type="region of interest" description="Disordered" evidence="1">
    <location>
        <begin position="23"/>
        <end position="44"/>
    </location>
</feature>
<keyword evidence="3" id="KW-1185">Reference proteome</keyword>
<name>A0ABV7UQ98_9GAMM</name>
<comment type="caution">
    <text evidence="2">The sequence shown here is derived from an EMBL/GenBank/DDBJ whole genome shotgun (WGS) entry which is preliminary data.</text>
</comment>
<protein>
    <submittedName>
        <fullName evidence="2">Uncharacterized protein</fullName>
    </submittedName>
</protein>
<gene>
    <name evidence="2" type="ORF">ACFOM9_01875</name>
</gene>
<dbReference type="EMBL" id="JBHRYF010000001">
    <property type="protein sequence ID" value="MFC3658825.1"/>
    <property type="molecule type" value="Genomic_DNA"/>
</dbReference>
<evidence type="ECO:0000313" key="2">
    <source>
        <dbReference type="EMBL" id="MFC3658825.1"/>
    </source>
</evidence>
<evidence type="ECO:0000313" key="3">
    <source>
        <dbReference type="Proteomes" id="UP001595724"/>
    </source>
</evidence>
<reference evidence="3" key="1">
    <citation type="journal article" date="2019" name="Int. J. Syst. Evol. Microbiol.">
        <title>The Global Catalogue of Microorganisms (GCM) 10K type strain sequencing project: providing services to taxonomists for standard genome sequencing and annotation.</title>
        <authorList>
            <consortium name="The Broad Institute Genomics Platform"/>
            <consortium name="The Broad Institute Genome Sequencing Center for Infectious Disease"/>
            <person name="Wu L."/>
            <person name="Ma J."/>
        </authorList>
    </citation>
    <scope>NUCLEOTIDE SEQUENCE [LARGE SCALE GENOMIC DNA]</scope>
    <source>
        <strain evidence="3">KCTC 42211</strain>
    </source>
</reference>
<sequence length="44" mass="4701">MSRELLTGHLIFVEELAAEAAPTEDKIDGWAEPGCAGDNARMNA</sequence>
<dbReference type="RefSeq" id="WP_386705637.1">
    <property type="nucleotide sequence ID" value="NZ_JBHRYF010000001.1"/>
</dbReference>
<organism evidence="2 3">
    <name type="scientific">Luteimonas notoginsengisoli</name>
    <dbReference type="NCBI Taxonomy" id="1578200"/>
    <lineage>
        <taxon>Bacteria</taxon>
        <taxon>Pseudomonadati</taxon>
        <taxon>Pseudomonadota</taxon>
        <taxon>Gammaproteobacteria</taxon>
        <taxon>Lysobacterales</taxon>
        <taxon>Lysobacteraceae</taxon>
        <taxon>Luteimonas</taxon>
    </lineage>
</organism>
<accession>A0ABV7UQ98</accession>